<feature type="transmembrane region" description="Helical" evidence="8">
    <location>
        <begin position="237"/>
        <end position="262"/>
    </location>
</feature>
<comment type="caution">
    <text evidence="9">The sequence shown here is derived from an EMBL/GenBank/DDBJ whole genome shotgun (WGS) entry which is preliminary data.</text>
</comment>
<evidence type="ECO:0000256" key="5">
    <source>
        <dbReference type="ARBA" id="ARBA00022692"/>
    </source>
</evidence>
<feature type="transmembrane region" description="Helical" evidence="8">
    <location>
        <begin position="24"/>
        <end position="45"/>
    </location>
</feature>
<accession>A0ABW4JJV7</accession>
<organism evidence="9 10">
    <name type="scientific">Alicyclobacillus fodiniaquatilis</name>
    <dbReference type="NCBI Taxonomy" id="1661150"/>
    <lineage>
        <taxon>Bacteria</taxon>
        <taxon>Bacillati</taxon>
        <taxon>Bacillota</taxon>
        <taxon>Bacilli</taxon>
        <taxon>Bacillales</taxon>
        <taxon>Alicyclobacillaceae</taxon>
        <taxon>Alicyclobacillus</taxon>
    </lineage>
</organism>
<dbReference type="Proteomes" id="UP001597079">
    <property type="component" value="Unassembled WGS sequence"/>
</dbReference>
<keyword evidence="5 8" id="KW-0812">Transmembrane</keyword>
<evidence type="ECO:0000313" key="10">
    <source>
        <dbReference type="Proteomes" id="UP001597079"/>
    </source>
</evidence>
<evidence type="ECO:0000256" key="4">
    <source>
        <dbReference type="ARBA" id="ARBA00022544"/>
    </source>
</evidence>
<name>A0ABW4JJV7_9BACL</name>
<comment type="similarity">
    <text evidence="2">Belongs to the amino acid-polyamine-organocation (APC) superfamily. Spore germination protein (SGP) (TC 2.A.3.9) family.</text>
</comment>
<evidence type="ECO:0000256" key="8">
    <source>
        <dbReference type="SAM" id="Phobius"/>
    </source>
</evidence>
<evidence type="ECO:0000256" key="7">
    <source>
        <dbReference type="ARBA" id="ARBA00023136"/>
    </source>
</evidence>
<evidence type="ECO:0000313" key="9">
    <source>
        <dbReference type="EMBL" id="MFD1676691.1"/>
    </source>
</evidence>
<keyword evidence="10" id="KW-1185">Reference proteome</keyword>
<dbReference type="PANTHER" id="PTHR34975:SF2">
    <property type="entry name" value="SPORE GERMINATION PROTEIN A2"/>
    <property type="match status" value="1"/>
</dbReference>
<evidence type="ECO:0000256" key="2">
    <source>
        <dbReference type="ARBA" id="ARBA00007998"/>
    </source>
</evidence>
<evidence type="ECO:0000256" key="1">
    <source>
        <dbReference type="ARBA" id="ARBA00004141"/>
    </source>
</evidence>
<feature type="transmembrane region" description="Helical" evidence="8">
    <location>
        <begin position="356"/>
        <end position="377"/>
    </location>
</feature>
<dbReference type="InterPro" id="IPR004761">
    <property type="entry name" value="Spore_GerAB"/>
</dbReference>
<feature type="transmembrane region" description="Helical" evidence="8">
    <location>
        <begin position="57"/>
        <end position="78"/>
    </location>
</feature>
<gene>
    <name evidence="9" type="ORF">ACFSB2_18620</name>
</gene>
<dbReference type="Pfam" id="PF03845">
    <property type="entry name" value="Spore_permease"/>
    <property type="match status" value="1"/>
</dbReference>
<feature type="transmembrane region" description="Helical" evidence="8">
    <location>
        <begin position="163"/>
        <end position="184"/>
    </location>
</feature>
<feature type="transmembrane region" description="Helical" evidence="8">
    <location>
        <begin position="292"/>
        <end position="316"/>
    </location>
</feature>
<keyword evidence="7 8" id="KW-0472">Membrane</keyword>
<proteinExistence type="inferred from homology"/>
<dbReference type="Gene3D" id="1.20.1740.10">
    <property type="entry name" value="Amino acid/polyamine transporter I"/>
    <property type="match status" value="1"/>
</dbReference>
<evidence type="ECO:0000256" key="6">
    <source>
        <dbReference type="ARBA" id="ARBA00022989"/>
    </source>
</evidence>
<feature type="transmembrane region" description="Helical" evidence="8">
    <location>
        <begin position="130"/>
        <end position="151"/>
    </location>
</feature>
<reference evidence="10" key="1">
    <citation type="journal article" date="2019" name="Int. J. Syst. Evol. Microbiol.">
        <title>The Global Catalogue of Microorganisms (GCM) 10K type strain sequencing project: providing services to taxonomists for standard genome sequencing and annotation.</title>
        <authorList>
            <consortium name="The Broad Institute Genomics Platform"/>
            <consortium name="The Broad Institute Genome Sequencing Center for Infectious Disease"/>
            <person name="Wu L."/>
            <person name="Ma J."/>
        </authorList>
    </citation>
    <scope>NUCLEOTIDE SEQUENCE [LARGE SCALE GENOMIC DNA]</scope>
    <source>
        <strain evidence="10">CGMCC 1.12286</strain>
    </source>
</reference>
<sequence length="397" mass="44634">MVPLVWAHRVWQSKENLMDKPKSVTFLQLTFSIGTTIIGVGILAFPRIAVDYVNTGAPFSALFAVLLMMCGGLVLTYLGNQYPEYTLFEYSDRLVGKWLTKFFLVLIGVYFLELTALTAREFGEVVVTSVLQRTPISVTIFMMVMMAAIACRNDVAVFTRIQTLYMPLVYFPALVIVILSLKSGQVVNIKPVLAFFYGQSVDHVFKSVLVVAALFQNYLIVGLLIPFMYRPNRAFKGIMIGMSTAGALYLILIYSTMSVFGIEEMKNLLWPTLELAKTAALPSFFLERLDPIFLAVWVTAVFTSIFAAYYIAVQAFSHLLMLNNHRPLSIIALPIIMIMAKQPSNIVVLYQIVAEVGMFGLLLTLGYPTLLLAVHWIKSGFRPKDASIRRRHSYKRV</sequence>
<comment type="subcellular location">
    <subcellularLocation>
        <location evidence="1">Membrane</location>
        <topology evidence="1">Multi-pass membrane protein</topology>
    </subcellularLocation>
</comment>
<keyword evidence="6 8" id="KW-1133">Transmembrane helix</keyword>
<protein>
    <submittedName>
        <fullName evidence="9">Endospore germination permease</fullName>
    </submittedName>
</protein>
<dbReference type="NCBIfam" id="TIGR00912">
    <property type="entry name" value="2A0309"/>
    <property type="match status" value="1"/>
</dbReference>
<evidence type="ECO:0000256" key="3">
    <source>
        <dbReference type="ARBA" id="ARBA00022448"/>
    </source>
</evidence>
<dbReference type="PANTHER" id="PTHR34975">
    <property type="entry name" value="SPORE GERMINATION PROTEIN A2"/>
    <property type="match status" value="1"/>
</dbReference>
<feature type="transmembrane region" description="Helical" evidence="8">
    <location>
        <begin position="98"/>
        <end position="118"/>
    </location>
</feature>
<feature type="transmembrane region" description="Helical" evidence="8">
    <location>
        <begin position="204"/>
        <end position="225"/>
    </location>
</feature>
<keyword evidence="4" id="KW-0309">Germination</keyword>
<dbReference type="EMBL" id="JBHUCX010000074">
    <property type="protein sequence ID" value="MFD1676691.1"/>
    <property type="molecule type" value="Genomic_DNA"/>
</dbReference>
<feature type="transmembrane region" description="Helical" evidence="8">
    <location>
        <begin position="328"/>
        <end position="350"/>
    </location>
</feature>
<dbReference type="RefSeq" id="WP_377944598.1">
    <property type="nucleotide sequence ID" value="NZ_JBHUCX010000074.1"/>
</dbReference>
<keyword evidence="3" id="KW-0813">Transport</keyword>